<dbReference type="InterPro" id="IPR045853">
    <property type="entry name" value="Pep_chain_release_fac_I_sf"/>
</dbReference>
<dbReference type="AlphaFoldDB" id="A0A1H9DWW4"/>
<dbReference type="STRING" id="657014.SAMN04488092_104312"/>
<dbReference type="GO" id="GO:0043022">
    <property type="term" value="F:ribosome binding"/>
    <property type="evidence" value="ECO:0007669"/>
    <property type="project" value="TreeGrafter"/>
</dbReference>
<evidence type="ECO:0000313" key="5">
    <source>
        <dbReference type="Proteomes" id="UP000198634"/>
    </source>
</evidence>
<dbReference type="InterPro" id="IPR000352">
    <property type="entry name" value="Pep_chain_release_fac_I"/>
</dbReference>
<dbReference type="PANTHER" id="PTHR47814">
    <property type="entry name" value="PEPTIDYL-TRNA HYDROLASE ARFB"/>
    <property type="match status" value="1"/>
</dbReference>
<dbReference type="PANTHER" id="PTHR47814:SF1">
    <property type="entry name" value="PEPTIDYL-TRNA HYDROLASE ARFB"/>
    <property type="match status" value="1"/>
</dbReference>
<dbReference type="RefSeq" id="WP_090269383.1">
    <property type="nucleotide sequence ID" value="NZ_FOEP01000004.1"/>
</dbReference>
<evidence type="ECO:0000259" key="3">
    <source>
        <dbReference type="PROSITE" id="PS00745"/>
    </source>
</evidence>
<dbReference type="Pfam" id="PF00472">
    <property type="entry name" value="RF-1"/>
    <property type="match status" value="1"/>
</dbReference>
<evidence type="ECO:0000256" key="1">
    <source>
        <dbReference type="ARBA" id="ARBA00010835"/>
    </source>
</evidence>
<protein>
    <submittedName>
        <fullName evidence="4">Ribosome-associated protein</fullName>
    </submittedName>
</protein>
<accession>A0A1H9DWW4</accession>
<comment type="similarity">
    <text evidence="1">Belongs to the prokaryotic/mitochondrial release factor family.</text>
</comment>
<dbReference type="SUPFAM" id="SSF75620">
    <property type="entry name" value="Release factor"/>
    <property type="match status" value="1"/>
</dbReference>
<proteinExistence type="inferred from homology"/>
<feature type="compositionally biased region" description="Basic and acidic residues" evidence="2">
    <location>
        <begin position="125"/>
        <end position="140"/>
    </location>
</feature>
<dbReference type="GO" id="GO:0072344">
    <property type="term" value="P:rescue of stalled ribosome"/>
    <property type="evidence" value="ECO:0007669"/>
    <property type="project" value="TreeGrafter"/>
</dbReference>
<reference evidence="4 5" key="1">
    <citation type="submission" date="2016-10" db="EMBL/GenBank/DDBJ databases">
        <authorList>
            <person name="de Groot N.N."/>
        </authorList>
    </citation>
    <scope>NUCLEOTIDE SEQUENCE [LARGE SCALE GENOMIC DNA]</scope>
    <source>
        <strain evidence="4 5">DSM 22007</strain>
    </source>
</reference>
<dbReference type="EMBL" id="FOEP01000004">
    <property type="protein sequence ID" value="SEQ17945.1"/>
    <property type="molecule type" value="Genomic_DNA"/>
</dbReference>
<sequence length="140" mass="15760">MLKISDTIAIEDWELTEQFIRASGPGGQNVNKVSSAVELRFEAERSPSLPGPVKTRLRRLAGRRWTKEGALVIQCDETRSQARNREIARERLAQLISQALVAPKRRIATKPTKGSQRRRIAAKKQRGEVKSMRGKITGEE</sequence>
<evidence type="ECO:0000256" key="2">
    <source>
        <dbReference type="SAM" id="MobiDB-lite"/>
    </source>
</evidence>
<name>A0A1H9DWW4_9RHOB</name>
<organism evidence="4 5">
    <name type="scientific">Thalassovita taeanensis</name>
    <dbReference type="NCBI Taxonomy" id="657014"/>
    <lineage>
        <taxon>Bacteria</taxon>
        <taxon>Pseudomonadati</taxon>
        <taxon>Pseudomonadota</taxon>
        <taxon>Alphaproteobacteria</taxon>
        <taxon>Rhodobacterales</taxon>
        <taxon>Roseobacteraceae</taxon>
        <taxon>Thalassovita</taxon>
    </lineage>
</organism>
<dbReference type="Gene3D" id="3.30.160.20">
    <property type="match status" value="1"/>
</dbReference>
<feature type="domain" description="Prokaryotic-type class I peptide chain release factors" evidence="3">
    <location>
        <begin position="21"/>
        <end position="37"/>
    </location>
</feature>
<dbReference type="GO" id="GO:0004045">
    <property type="term" value="F:peptidyl-tRNA hydrolase activity"/>
    <property type="evidence" value="ECO:0007669"/>
    <property type="project" value="TreeGrafter"/>
</dbReference>
<dbReference type="PROSITE" id="PS00745">
    <property type="entry name" value="RF_PROK_I"/>
    <property type="match status" value="1"/>
</dbReference>
<dbReference type="OrthoDB" id="9815709at2"/>
<dbReference type="NCBIfam" id="NF006718">
    <property type="entry name" value="PRK09256.1"/>
    <property type="match status" value="1"/>
</dbReference>
<feature type="region of interest" description="Disordered" evidence="2">
    <location>
        <begin position="109"/>
        <end position="140"/>
    </location>
</feature>
<dbReference type="GO" id="GO:0003747">
    <property type="term" value="F:translation release factor activity"/>
    <property type="evidence" value="ECO:0007669"/>
    <property type="project" value="InterPro"/>
</dbReference>
<keyword evidence="5" id="KW-1185">Reference proteome</keyword>
<evidence type="ECO:0000313" key="4">
    <source>
        <dbReference type="EMBL" id="SEQ17945.1"/>
    </source>
</evidence>
<gene>
    <name evidence="4" type="ORF">SAMN04488092_104312</name>
</gene>
<dbReference type="Proteomes" id="UP000198634">
    <property type="component" value="Unassembled WGS sequence"/>
</dbReference>
<feature type="compositionally biased region" description="Basic residues" evidence="2">
    <location>
        <begin position="115"/>
        <end position="124"/>
    </location>
</feature>